<dbReference type="GO" id="GO:0005886">
    <property type="term" value="C:plasma membrane"/>
    <property type="evidence" value="ECO:0007669"/>
    <property type="project" value="UniProtKB-SubCell"/>
</dbReference>
<evidence type="ECO:0000256" key="2">
    <source>
        <dbReference type="ARBA" id="ARBA00008540"/>
    </source>
</evidence>
<feature type="transmembrane region" description="Helical" evidence="9">
    <location>
        <begin position="160"/>
        <end position="183"/>
    </location>
</feature>
<dbReference type="AlphaFoldDB" id="A0A2N3IQS2"/>
<evidence type="ECO:0000256" key="1">
    <source>
        <dbReference type="ARBA" id="ARBA00004651"/>
    </source>
</evidence>
<dbReference type="Pfam" id="PF05525">
    <property type="entry name" value="Branch_AA_trans"/>
    <property type="match status" value="1"/>
</dbReference>
<keyword evidence="3 9" id="KW-0813">Transport</keyword>
<keyword evidence="7 9" id="KW-1133">Transmembrane helix</keyword>
<feature type="transmembrane region" description="Helical" evidence="9">
    <location>
        <begin position="45"/>
        <end position="67"/>
    </location>
</feature>
<feature type="transmembrane region" description="Helical" evidence="9">
    <location>
        <begin position="12"/>
        <end position="33"/>
    </location>
</feature>
<feature type="transmembrane region" description="Helical" evidence="9">
    <location>
        <begin position="379"/>
        <end position="397"/>
    </location>
</feature>
<comment type="similarity">
    <text evidence="2 9">Belongs to the branched chain amino acid transporter family.</text>
</comment>
<comment type="caution">
    <text evidence="10">The sequence shown here is derived from an EMBL/GenBank/DDBJ whole genome shotgun (WGS) entry which is preliminary data.</text>
</comment>
<dbReference type="GO" id="GO:0015820">
    <property type="term" value="P:L-leucine transport"/>
    <property type="evidence" value="ECO:0007669"/>
    <property type="project" value="TreeGrafter"/>
</dbReference>
<evidence type="ECO:0000256" key="4">
    <source>
        <dbReference type="ARBA" id="ARBA00022475"/>
    </source>
</evidence>
<feature type="transmembrane region" description="Helical" evidence="9">
    <location>
        <begin position="349"/>
        <end position="370"/>
    </location>
</feature>
<feature type="transmembrane region" description="Helical" evidence="9">
    <location>
        <begin position="417"/>
        <end position="437"/>
    </location>
</feature>
<dbReference type="GO" id="GO:0015818">
    <property type="term" value="P:isoleucine transport"/>
    <property type="evidence" value="ECO:0007669"/>
    <property type="project" value="TreeGrafter"/>
</dbReference>
<evidence type="ECO:0000256" key="9">
    <source>
        <dbReference type="RuleBase" id="RU362122"/>
    </source>
</evidence>
<evidence type="ECO:0000256" key="7">
    <source>
        <dbReference type="ARBA" id="ARBA00022989"/>
    </source>
</evidence>
<dbReference type="PANTHER" id="PTHR30588">
    <property type="entry name" value="BRANCHED-CHAIN AMINO ACID TRANSPORT SYSTEM 2 CARRIER PROTEIN"/>
    <property type="match status" value="1"/>
</dbReference>
<feature type="transmembrane region" description="Helical" evidence="9">
    <location>
        <begin position="88"/>
        <end position="108"/>
    </location>
</feature>
<protein>
    <recommendedName>
        <fullName evidence="9">Branched-chain amino acid transport system carrier protein</fullName>
    </recommendedName>
</protein>
<feature type="transmembrane region" description="Helical" evidence="9">
    <location>
        <begin position="291"/>
        <end position="311"/>
    </location>
</feature>
<feature type="transmembrane region" description="Helical" evidence="9">
    <location>
        <begin position="235"/>
        <end position="256"/>
    </location>
</feature>
<sequence length="444" mass="46333">MRLGLTKSLKLSDVFGLGFMTFAFYLGAGNIIFPPLAGFMAGEHLLAAMCGFLLTAVGLPLITLIAVAKGSSGGGAGGWTGMTRYLPAGVATALAITIYIIMGPAFAIPRTGLVAYEMGLKPWLGDSGHEGLLIYTLSFFALVILVSLDRGKLLDAIGKYLTPALMAMLLILAVGVFMAPQGTMPDASGEYISAPLTKGMLEGYNTMDTLASLMFGALIIGLLRQKGIEDYRSQFKYLTIAGLISAVGLSAVYVSLFQLGNSAGGVASDVSNGGAIVNAYVLSLFGQPGQFILAAIITLACFTSAVGLLCAGADYFHGLTGWAYRNWVLLLGAPCALVANVGLSQLISLSIPVLVAIYPVAIALVLVTFLKRWFAHPRLVFRGVLAVAFLFGCLDGLGAAGMKMDGFAFLPLFDQGLAWLMPTLLACMVGILVRPGAKLAAEAA</sequence>
<keyword evidence="8 9" id="KW-0472">Membrane</keyword>
<dbReference type="Proteomes" id="UP000233467">
    <property type="component" value="Unassembled WGS sequence"/>
</dbReference>
<evidence type="ECO:0000256" key="5">
    <source>
        <dbReference type="ARBA" id="ARBA00022692"/>
    </source>
</evidence>
<evidence type="ECO:0000256" key="8">
    <source>
        <dbReference type="ARBA" id="ARBA00023136"/>
    </source>
</evidence>
<dbReference type="InterPro" id="IPR004685">
    <property type="entry name" value="Brnchd-chn_aa_trnsp_Livcs"/>
</dbReference>
<evidence type="ECO:0000256" key="6">
    <source>
        <dbReference type="ARBA" id="ARBA00022970"/>
    </source>
</evidence>
<comment type="function">
    <text evidence="9">Component of the transport system for branched-chain amino acids.</text>
</comment>
<feature type="transmembrane region" description="Helical" evidence="9">
    <location>
        <begin position="323"/>
        <end position="343"/>
    </location>
</feature>
<dbReference type="PANTHER" id="PTHR30588:SF0">
    <property type="entry name" value="BRANCHED-CHAIN AMINO ACID PERMEASE BRNQ"/>
    <property type="match status" value="1"/>
</dbReference>
<name>A0A2N3IQS2_AERSO</name>
<dbReference type="GO" id="GO:0005304">
    <property type="term" value="F:L-valine transmembrane transporter activity"/>
    <property type="evidence" value="ECO:0007669"/>
    <property type="project" value="TreeGrafter"/>
</dbReference>
<dbReference type="NCBIfam" id="TIGR00796">
    <property type="entry name" value="livcs"/>
    <property type="match status" value="1"/>
</dbReference>
<dbReference type="EMBL" id="NQMM01000052">
    <property type="protein sequence ID" value="PKQ73831.1"/>
    <property type="molecule type" value="Genomic_DNA"/>
</dbReference>
<keyword evidence="11" id="KW-1185">Reference proteome</keyword>
<reference evidence="10 11" key="1">
    <citation type="journal article" date="2017" name="Front. Microbiol.">
        <title>Strong Genomic and Phenotypic Heterogeneity in the Aeromonas sobria Species Complex.</title>
        <authorList>
            <person name="Gauthier J."/>
            <person name="Vincent A.T."/>
            <person name="Charette S.J."/>
            <person name="Derome N."/>
        </authorList>
    </citation>
    <scope>NUCLEOTIDE SEQUENCE [LARGE SCALE GENOMIC DNA]</scope>
    <source>
        <strain evidence="10 11">TM18</strain>
    </source>
</reference>
<dbReference type="GO" id="GO:0015190">
    <property type="term" value="F:L-leucine transmembrane transporter activity"/>
    <property type="evidence" value="ECO:0007669"/>
    <property type="project" value="TreeGrafter"/>
</dbReference>
<accession>A0A2N3IQS2</accession>
<evidence type="ECO:0000256" key="3">
    <source>
        <dbReference type="ARBA" id="ARBA00022448"/>
    </source>
</evidence>
<keyword evidence="4" id="KW-1003">Cell membrane</keyword>
<keyword evidence="6 9" id="KW-0029">Amino-acid transport</keyword>
<proteinExistence type="inferred from homology"/>
<gene>
    <name evidence="10" type="primary">brnQ</name>
    <name evidence="10" type="ORF">CJP16_18760</name>
</gene>
<keyword evidence="5 9" id="KW-0812">Transmembrane</keyword>
<dbReference type="GO" id="GO:0015188">
    <property type="term" value="F:L-isoleucine transmembrane transporter activity"/>
    <property type="evidence" value="ECO:0007669"/>
    <property type="project" value="TreeGrafter"/>
</dbReference>
<feature type="transmembrane region" description="Helical" evidence="9">
    <location>
        <begin position="203"/>
        <end position="223"/>
    </location>
</feature>
<organism evidence="10 11">
    <name type="scientific">Aeromonas sobria</name>
    <dbReference type="NCBI Taxonomy" id="646"/>
    <lineage>
        <taxon>Bacteria</taxon>
        <taxon>Pseudomonadati</taxon>
        <taxon>Pseudomonadota</taxon>
        <taxon>Gammaproteobacteria</taxon>
        <taxon>Aeromonadales</taxon>
        <taxon>Aeromonadaceae</taxon>
        <taxon>Aeromonas</taxon>
    </lineage>
</organism>
<evidence type="ECO:0000313" key="11">
    <source>
        <dbReference type="Proteomes" id="UP000233467"/>
    </source>
</evidence>
<feature type="transmembrane region" description="Helical" evidence="9">
    <location>
        <begin position="128"/>
        <end position="148"/>
    </location>
</feature>
<comment type="subcellular location">
    <subcellularLocation>
        <location evidence="9">Cell inner membrane</location>
        <topology evidence="9">Multi-pass membrane protein</topology>
    </subcellularLocation>
    <subcellularLocation>
        <location evidence="1">Cell membrane</location>
        <topology evidence="1">Multi-pass membrane protein</topology>
    </subcellularLocation>
</comment>
<evidence type="ECO:0000313" key="10">
    <source>
        <dbReference type="EMBL" id="PKQ73831.1"/>
    </source>
</evidence>